<dbReference type="InterPro" id="IPR007645">
    <property type="entry name" value="RNA_pol_Rpb2_3"/>
</dbReference>
<sequence>MTKIFLKNFPYLDDTQIKNFYKFLQRSLSKSLEKMPNPILVEIDKLEFFESLLDYFNSLLEEKGSFFVYNTKTNQKKSKKGISINFNPYRFLYFNINDFFIEGPKFTPRECLENGYTYNVKIFIESKLYDKENFFKEIYYQIFKVTGKGINSQQKFFFENFWFRQKYLLCHLPFITEQGTFIINGCERVIINQIVRSPGIYFLKEKYNSEISTYFYNAYIISEKGRWTKISLSTLDIYNPRIAVELPNNKLGDIWTKELLTLFSIDDNYEDGCLSLLYLLYEFGINLNELGTMIEYPGHLPTKFLNSHFLNFSKSNFEIPVSLDLNKLIFFENFKELIKSEKNLSINSTNIKKILIESLLDQFYNQQYGCFLVGEIGRLQINKKFGINLNRNVSYITPIDLIGIVNGLIKLKYFDKKNDDIDHLKNKWVRSVGDLFAYHIASTVAKSSFLKNIDNSNRIVTISEEIPEKNLETDLLSKNQLKKAELKTFEIKKTFQNFQKIKKYKNDFLKKYLKLHYFLESAISQFCISSPLVQLTQLANQLSLLNQKRKFSLLGPLGLKAGQVSIEVRDVHPSKYSKLCYIETADGPRVGLVSCLASFGRVNESGLFQAPYFLKKKGKNLRKKNYVYLTAANEAKTSVQISNQNVDLKHKKFLTAKKVTVKKNCGFLTKNESSIHFTKISLFQTLSIGISLIPFLEHDDATRVLMGSNMQRQAVPLLFPQKPIVGTGVEANVALDSGMCVKSYSEGYISYCDNYKILITDLANQKLIYSLRKYKKAYQDTCFNQKVCVWNNERIFSGQILADGPGSIDGELSLGTNLTVAYMPWYGYNYEDAIVISSKLLENNNLTSLHITEQEIYLKELDIYQYDFLENKKNRKKEKLKKEKKLLNSKKIAKEVSAVSTLNDFNSVDSNEKIYDYPEQLSQNVSASNSYLKRHLNQFGLVKIGSYVQKGDILLGKVKIVPMDNANPYIRLLNAILKKNKNEPLMKDISMKMESSSGKVIAIKTIDRKFFTRSQKYDQSLLKVIKIYLLQLRKIEVGDKLSGRHGNKGVISKIVPKQDMPYLPDGSPIDIILNPLGVPSRMNVGQIFECLLGFAGYKLGKRYKIDPFDESYSKEASRILITQKLKEASFSKNAKWLFNSYSIGKIFLRDGRTGEFYDNAVTVGKSYILKLVHLVEDKIHARATGSYSLINEQPLAGRASNGGQRFGEMEVWAMEAYGASHTLQELLTIKSDDCDGRNDIFEVLASKDKKMKPNVSISESYVTLIRHLNALGLNFSFKAIEKNKLKSEELFDNLETRLNLRALLEKSKLENRDDSYEKEVSENIEKEVQKFYNLFKINFFKTV</sequence>
<keyword evidence="2 7" id="KW-0240">DNA-directed RNA polymerase</keyword>
<keyword evidence="14" id="KW-0934">Plastid</keyword>
<keyword evidence="4 7" id="KW-0548">Nucleotidyltransferase</keyword>
<dbReference type="Pfam" id="PF04560">
    <property type="entry name" value="RNA_pol_Rpb2_7"/>
    <property type="match status" value="1"/>
</dbReference>
<evidence type="ECO:0000256" key="8">
    <source>
        <dbReference type="RuleBase" id="RU000434"/>
    </source>
</evidence>
<evidence type="ECO:0000256" key="3">
    <source>
        <dbReference type="ARBA" id="ARBA00022679"/>
    </source>
</evidence>
<dbReference type="GO" id="GO:0000428">
    <property type="term" value="C:DNA-directed RNA polymerase complex"/>
    <property type="evidence" value="ECO:0007669"/>
    <property type="project" value="UniProtKB-KW"/>
</dbReference>
<dbReference type="InterPro" id="IPR042107">
    <property type="entry name" value="DNA-dir_RNA_pol_bsu_ext_1_sf"/>
</dbReference>
<comment type="subunit">
    <text evidence="7">The RNAP catalytic core consists of 2 alpha, 1 beta, 1 beta' and 1 omega subunit. When a sigma factor is associated with the core the holoenzyme is formed, which can initiate transcription.</text>
</comment>
<dbReference type="Pfam" id="PF04561">
    <property type="entry name" value="RNA_pol_Rpb2_2"/>
    <property type="match status" value="1"/>
</dbReference>
<comment type="catalytic activity">
    <reaction evidence="6 7 9">
        <text>RNA(n) + a ribonucleoside 5'-triphosphate = RNA(n+1) + diphosphate</text>
        <dbReference type="Rhea" id="RHEA:21248"/>
        <dbReference type="Rhea" id="RHEA-COMP:14527"/>
        <dbReference type="Rhea" id="RHEA-COMP:17342"/>
        <dbReference type="ChEBI" id="CHEBI:33019"/>
        <dbReference type="ChEBI" id="CHEBI:61557"/>
        <dbReference type="ChEBI" id="CHEBI:140395"/>
        <dbReference type="EC" id="2.7.7.6"/>
    </reaction>
</comment>
<dbReference type="Pfam" id="PF04565">
    <property type="entry name" value="RNA_pol_Rpb2_3"/>
    <property type="match status" value="1"/>
</dbReference>
<dbReference type="GO" id="GO:0032549">
    <property type="term" value="F:ribonucleoside binding"/>
    <property type="evidence" value="ECO:0007669"/>
    <property type="project" value="InterPro"/>
</dbReference>
<keyword evidence="5 7" id="KW-0804">Transcription</keyword>
<evidence type="ECO:0000259" key="10">
    <source>
        <dbReference type="Pfam" id="PF00562"/>
    </source>
</evidence>
<dbReference type="Gene3D" id="2.40.50.100">
    <property type="match status" value="1"/>
</dbReference>
<dbReference type="InterPro" id="IPR010243">
    <property type="entry name" value="RNA_pol_bsu_bac"/>
</dbReference>
<dbReference type="Gene3D" id="2.40.270.10">
    <property type="entry name" value="DNA-directed RNA polymerase, subunit 2, domain 6"/>
    <property type="match status" value="2"/>
</dbReference>
<dbReference type="InterPro" id="IPR014724">
    <property type="entry name" value="RNA_pol_RPB2_OB-fold"/>
</dbReference>
<comment type="subunit">
    <text evidence="9">In plastids the minimal PEP RNA polymerase catalytic core is composed of four subunits: alpha, beta, beta', and beta''. When a (nuclear-encoded) sigma factor is associated with the core the holoenzyme is formed, which can initiate transcription.</text>
</comment>
<proteinExistence type="inferred from homology"/>
<evidence type="ECO:0000256" key="9">
    <source>
        <dbReference type="RuleBase" id="RU363031"/>
    </source>
</evidence>
<feature type="domain" description="RNA polymerase Rpb2" evidence="12">
    <location>
        <begin position="373"/>
        <end position="430"/>
    </location>
</feature>
<feature type="domain" description="DNA-directed RNA polymerase subunit 2 hybrid-binding" evidence="10">
    <location>
        <begin position="745"/>
        <end position="1199"/>
    </location>
</feature>
<dbReference type="Gene3D" id="2.40.50.150">
    <property type="match status" value="1"/>
</dbReference>
<dbReference type="EMBL" id="MW175522">
    <property type="protein sequence ID" value="QQK55023.1"/>
    <property type="molecule type" value="Genomic_DNA"/>
</dbReference>
<gene>
    <name evidence="7 14" type="primary">rpoB</name>
</gene>
<dbReference type="GeneID" id="67132919"/>
<evidence type="ECO:0000259" key="11">
    <source>
        <dbReference type="Pfam" id="PF04560"/>
    </source>
</evidence>
<dbReference type="InterPro" id="IPR015712">
    <property type="entry name" value="DNA-dir_RNA_pol_su2"/>
</dbReference>
<evidence type="ECO:0000259" key="13">
    <source>
        <dbReference type="Pfam" id="PF04565"/>
    </source>
</evidence>
<dbReference type="Pfam" id="PF00562">
    <property type="entry name" value="RNA_pol_Rpb2_6"/>
    <property type="match status" value="1"/>
</dbReference>
<dbReference type="RefSeq" id="YP_010139357.1">
    <property type="nucleotide sequence ID" value="NC_056910.1"/>
</dbReference>
<reference evidence="14" key="1">
    <citation type="submission" date="2020-10" db="EMBL/GenBank/DDBJ databases">
        <title>Complete chloroplast genome of the Synurophyceae Poterioochromonas malhamensis (Pringsheim) R.A.Andersen 2017 from Van Lake in Eastern Anatolia.</title>
        <authorList>
            <person name="Gastineau R."/>
            <person name="Yilmaz E."/>
            <person name="Solak C.N."/>
            <person name="Lemieux C."/>
            <person name="Turmel M."/>
            <person name="Witkowski A."/>
        </authorList>
    </citation>
    <scope>NUCLEOTIDE SEQUENCE</scope>
    <source>
        <strain evidence="14">SZCZR2049</strain>
    </source>
</reference>
<dbReference type="InterPro" id="IPR007120">
    <property type="entry name" value="DNA-dir_RNAP_su2_dom"/>
</dbReference>
<evidence type="ECO:0000256" key="5">
    <source>
        <dbReference type="ARBA" id="ARBA00023163"/>
    </source>
</evidence>
<dbReference type="PANTHER" id="PTHR20856">
    <property type="entry name" value="DNA-DIRECTED RNA POLYMERASE I SUBUNIT 2"/>
    <property type="match status" value="1"/>
</dbReference>
<name>A0A7T7BWA9_9STRA</name>
<accession>A0A7T7BWA9</accession>
<evidence type="ECO:0000256" key="2">
    <source>
        <dbReference type="ARBA" id="ARBA00022478"/>
    </source>
</evidence>
<dbReference type="CDD" id="cd00653">
    <property type="entry name" value="RNA_pol_B_RPB2"/>
    <property type="match status" value="1"/>
</dbReference>
<dbReference type="InterPro" id="IPR007641">
    <property type="entry name" value="RNA_pol_Rpb2_7"/>
</dbReference>
<evidence type="ECO:0000256" key="6">
    <source>
        <dbReference type="ARBA" id="ARBA00048552"/>
    </source>
</evidence>
<feature type="domain" description="RNA polymerase Rpb2" evidence="11">
    <location>
        <begin position="1202"/>
        <end position="1277"/>
    </location>
</feature>
<comment type="function">
    <text evidence="7 9">DNA-dependent RNA polymerase catalyzes the transcription of DNA into RNA using the four ribonucleoside triphosphates as substrates.</text>
</comment>
<dbReference type="Gene3D" id="3.90.1100.10">
    <property type="match status" value="2"/>
</dbReference>
<evidence type="ECO:0000259" key="12">
    <source>
        <dbReference type="Pfam" id="PF04561"/>
    </source>
</evidence>
<evidence type="ECO:0000256" key="1">
    <source>
        <dbReference type="ARBA" id="ARBA00006835"/>
    </source>
</evidence>
<dbReference type="HAMAP" id="MF_01321">
    <property type="entry name" value="RNApol_bact_RpoB"/>
    <property type="match status" value="1"/>
</dbReference>
<dbReference type="PROSITE" id="PS01166">
    <property type="entry name" value="RNA_POL_BETA"/>
    <property type="match status" value="1"/>
</dbReference>
<dbReference type="GO" id="GO:0003899">
    <property type="term" value="F:DNA-directed RNA polymerase activity"/>
    <property type="evidence" value="ECO:0007669"/>
    <property type="project" value="UniProtKB-UniRule"/>
</dbReference>
<dbReference type="InterPro" id="IPR037033">
    <property type="entry name" value="DNA-dir_RNAP_su2_hyb_sf"/>
</dbReference>
<evidence type="ECO:0000313" key="14">
    <source>
        <dbReference type="EMBL" id="QQK55023.1"/>
    </source>
</evidence>
<feature type="domain" description="RNA polymerase Rpb2" evidence="13">
    <location>
        <begin position="539"/>
        <end position="602"/>
    </location>
</feature>
<evidence type="ECO:0000256" key="7">
    <source>
        <dbReference type="HAMAP-Rule" id="MF_01321"/>
    </source>
</evidence>
<comment type="similarity">
    <text evidence="1 7 8">Belongs to the RNA polymerase beta chain family.</text>
</comment>
<dbReference type="Gene3D" id="2.30.150.10">
    <property type="entry name" value="DNA-directed RNA polymerase, beta subunit, external 1 domain"/>
    <property type="match status" value="1"/>
</dbReference>
<organism evidence="14">
    <name type="scientific">Poterioochromonas malhamensis</name>
    <dbReference type="NCBI Taxonomy" id="88167"/>
    <lineage>
        <taxon>Eukaryota</taxon>
        <taxon>Sar</taxon>
        <taxon>Stramenopiles</taxon>
        <taxon>Ochrophyta</taxon>
        <taxon>Synurophyceae</taxon>
        <taxon>Ochromonadales</taxon>
        <taxon>Ochromonadaceae</taxon>
        <taxon>Poterioochromonas</taxon>
    </lineage>
</organism>
<dbReference type="SUPFAM" id="SSF64484">
    <property type="entry name" value="beta and beta-prime subunits of DNA dependent RNA-polymerase"/>
    <property type="match status" value="1"/>
</dbReference>
<dbReference type="GO" id="GO:0006351">
    <property type="term" value="P:DNA-templated transcription"/>
    <property type="evidence" value="ECO:0007669"/>
    <property type="project" value="UniProtKB-UniRule"/>
</dbReference>
<geneLocation type="plastid" evidence="14"/>
<dbReference type="EC" id="2.7.7.6" evidence="7 9"/>
<evidence type="ECO:0000256" key="4">
    <source>
        <dbReference type="ARBA" id="ARBA00022695"/>
    </source>
</evidence>
<dbReference type="InterPro" id="IPR007642">
    <property type="entry name" value="RNA_pol_Rpb2_2"/>
</dbReference>
<protein>
    <recommendedName>
        <fullName evidence="7 9">DNA-directed RNA polymerase subunit beta</fullName>
        <shortName evidence="7">RNAP subunit beta</shortName>
        <ecNumber evidence="7 9">2.7.7.6</ecNumber>
    </recommendedName>
    <alternativeName>
        <fullName evidence="7">RNA polymerase subunit beta</fullName>
    </alternativeName>
    <alternativeName>
        <fullName evidence="7">Transcriptase subunit beta</fullName>
    </alternativeName>
</protein>
<dbReference type="Gene3D" id="3.90.1800.10">
    <property type="entry name" value="RNA polymerase alpha subunit dimerisation domain"/>
    <property type="match status" value="1"/>
</dbReference>
<dbReference type="InterPro" id="IPR007121">
    <property type="entry name" value="RNA_pol_bsu_CS"/>
</dbReference>
<dbReference type="GO" id="GO:0003677">
    <property type="term" value="F:DNA binding"/>
    <property type="evidence" value="ECO:0007669"/>
    <property type="project" value="UniProtKB-UniRule"/>
</dbReference>
<keyword evidence="3 7" id="KW-0808">Transferase</keyword>